<keyword evidence="13" id="KW-1185">Reference proteome</keyword>
<accession>A0A1R1PS55</accession>
<dbReference type="InterPro" id="IPR012908">
    <property type="entry name" value="PGAP1-ab_dom-like"/>
</dbReference>
<dbReference type="GO" id="GO:0015031">
    <property type="term" value="P:protein transport"/>
    <property type="evidence" value="ECO:0007669"/>
    <property type="project" value="UniProtKB-KW"/>
</dbReference>
<gene>
    <name evidence="12" type="ORF">AX774_g2707</name>
</gene>
<evidence type="ECO:0000256" key="8">
    <source>
        <dbReference type="ARBA" id="ARBA00022989"/>
    </source>
</evidence>
<dbReference type="PANTHER" id="PTHR15495">
    <property type="entry name" value="NEGATIVE REGULATOR OF VESICLE FORMATION-RELATED"/>
    <property type="match status" value="1"/>
</dbReference>
<dbReference type="GO" id="GO:0006888">
    <property type="term" value="P:endoplasmic reticulum to Golgi vesicle-mediated transport"/>
    <property type="evidence" value="ECO:0007669"/>
    <property type="project" value="TreeGrafter"/>
</dbReference>
<keyword evidence="5 10" id="KW-0378">Hydrolase</keyword>
<dbReference type="PANTHER" id="PTHR15495:SF7">
    <property type="entry name" value="GPI INOSITOL-DEACYLASE"/>
    <property type="match status" value="1"/>
</dbReference>
<evidence type="ECO:0000256" key="9">
    <source>
        <dbReference type="ARBA" id="ARBA00023136"/>
    </source>
</evidence>
<protein>
    <recommendedName>
        <fullName evidence="10">GPI inositol-deacylase</fullName>
        <ecNumber evidence="10">3.1.-.-</ecNumber>
    </recommendedName>
</protein>
<keyword evidence="3 10" id="KW-0813">Transport</keyword>
<keyword evidence="7 10" id="KW-0653">Protein transport</keyword>
<evidence type="ECO:0000256" key="1">
    <source>
        <dbReference type="ARBA" id="ARBA00004477"/>
    </source>
</evidence>
<evidence type="ECO:0000259" key="11">
    <source>
        <dbReference type="Pfam" id="PF07819"/>
    </source>
</evidence>
<dbReference type="Proteomes" id="UP000188320">
    <property type="component" value="Unassembled WGS sequence"/>
</dbReference>
<dbReference type="Gene3D" id="3.40.50.1820">
    <property type="entry name" value="alpha/beta hydrolase"/>
    <property type="match status" value="1"/>
</dbReference>
<feature type="domain" description="GPI inositol-deacylase PGAP1-like alpha/beta" evidence="11">
    <location>
        <begin position="1"/>
        <end position="130"/>
    </location>
</feature>
<evidence type="ECO:0000256" key="6">
    <source>
        <dbReference type="ARBA" id="ARBA00022824"/>
    </source>
</evidence>
<dbReference type="AlphaFoldDB" id="A0A1R1PS55"/>
<dbReference type="Pfam" id="PF07819">
    <property type="entry name" value="PGAP1"/>
    <property type="match status" value="1"/>
</dbReference>
<comment type="function">
    <text evidence="10">Involved in inositol deacylation of GPI-anchored proteins which plays important roles in the quality control and ER-associated degradation of GPI-anchored proteins.</text>
</comment>
<dbReference type="GO" id="GO:0005789">
    <property type="term" value="C:endoplasmic reticulum membrane"/>
    <property type="evidence" value="ECO:0007669"/>
    <property type="project" value="UniProtKB-SubCell"/>
</dbReference>
<keyword evidence="9 10" id="KW-0472">Membrane</keyword>
<reference evidence="13" key="1">
    <citation type="submission" date="2017-01" db="EMBL/GenBank/DDBJ databases">
        <authorList>
            <person name="Wang Y."/>
            <person name="White M."/>
            <person name="Kvist S."/>
            <person name="Moncalvo J.-M."/>
        </authorList>
    </citation>
    <scope>NUCLEOTIDE SEQUENCE [LARGE SCALE GENOMIC DNA]</scope>
    <source>
        <strain evidence="13">COL-18-3</strain>
    </source>
</reference>
<evidence type="ECO:0000256" key="2">
    <source>
        <dbReference type="ARBA" id="ARBA00006931"/>
    </source>
</evidence>
<evidence type="ECO:0000256" key="7">
    <source>
        <dbReference type="ARBA" id="ARBA00022927"/>
    </source>
</evidence>
<evidence type="ECO:0000313" key="13">
    <source>
        <dbReference type="Proteomes" id="UP000188320"/>
    </source>
</evidence>
<sequence length="602" mass="67644">MGGMVARTALALENYATGSISTMITLSTPHVSPTVTFNSEISELYTKVNKKTTEMKLDGRFNNISLVSIVGGDMDGMINSDLAYLDGLVDQKNGFTVMSSTMRGVWMSIDHQCILWCRQLVQVLAHTLYDILDARKLSQTVDVQERMRIFRHRLLSGEFGASDDIAGSKLQPTEKKTSIDVPENYVSTIHKKTKFVMTAFDTKDGHSAKMQVHILENPNKNARNSSESVTSLGLQFLAHTSRSTGESNIEYLNLMCCNPISSKNNPEVGSFIIENQSLDGYFSCTWLDPIRAAAIPTGKRGQSLEAQFVEMNANEFDQCGYVGLTRPTTVSNANRGILRENFASRIELRFVDLERTKILDRKIRFGDMLLSRRLTWFKAENASKLGPRGEESMRGRISMDVPEDPLFLYKLTVSALKENRGTEKWKPICIRQTDNRKFESKFWGNTNNANIAVHGRGAYNFGHQAEVDRYQFDGSKSDTHSADTLPEHSYNIGSLALFSAENGPNCCVYQLTKHLNTFADIDDYDTSMHDGYGEATKNRNQDCVIKTSPNTIKSLTIPGSSFSLYGMFRPIFDFAHSSSDHFVMQSIDNTIKPSRHEEIQWK</sequence>
<dbReference type="EMBL" id="LSSK01000313">
    <property type="protein sequence ID" value="OMH83781.1"/>
    <property type="molecule type" value="Genomic_DNA"/>
</dbReference>
<name>A0A1R1PS55_ZANCU</name>
<comment type="subcellular location">
    <subcellularLocation>
        <location evidence="1">Endoplasmic reticulum membrane</location>
        <topology evidence="1">Multi-pass membrane protein</topology>
    </subcellularLocation>
</comment>
<keyword evidence="4" id="KW-0812">Transmembrane</keyword>
<comment type="similarity">
    <text evidence="2 10">Belongs to the GPI inositol-deacylase family.</text>
</comment>
<keyword evidence="8" id="KW-1133">Transmembrane helix</keyword>
<evidence type="ECO:0000256" key="10">
    <source>
        <dbReference type="RuleBase" id="RU365011"/>
    </source>
</evidence>
<organism evidence="12 13">
    <name type="scientific">Zancudomyces culisetae</name>
    <name type="common">Gut fungus</name>
    <name type="synonym">Smittium culisetae</name>
    <dbReference type="NCBI Taxonomy" id="1213189"/>
    <lineage>
        <taxon>Eukaryota</taxon>
        <taxon>Fungi</taxon>
        <taxon>Fungi incertae sedis</taxon>
        <taxon>Zoopagomycota</taxon>
        <taxon>Kickxellomycotina</taxon>
        <taxon>Harpellomycetes</taxon>
        <taxon>Harpellales</taxon>
        <taxon>Legeriomycetaceae</taxon>
        <taxon>Zancudomyces</taxon>
    </lineage>
</organism>
<evidence type="ECO:0000256" key="4">
    <source>
        <dbReference type="ARBA" id="ARBA00022692"/>
    </source>
</evidence>
<proteinExistence type="inferred from homology"/>
<dbReference type="OrthoDB" id="348976at2759"/>
<dbReference type="GO" id="GO:0006505">
    <property type="term" value="P:GPI anchor metabolic process"/>
    <property type="evidence" value="ECO:0007669"/>
    <property type="project" value="TreeGrafter"/>
</dbReference>
<dbReference type="InterPro" id="IPR039529">
    <property type="entry name" value="PGAP1/BST1"/>
</dbReference>
<evidence type="ECO:0000256" key="3">
    <source>
        <dbReference type="ARBA" id="ARBA00022448"/>
    </source>
</evidence>
<comment type="caution">
    <text evidence="12">The sequence shown here is derived from an EMBL/GenBank/DDBJ whole genome shotgun (WGS) entry which is preliminary data.</text>
</comment>
<dbReference type="InterPro" id="IPR029058">
    <property type="entry name" value="AB_hydrolase_fold"/>
</dbReference>
<evidence type="ECO:0000313" key="12">
    <source>
        <dbReference type="EMBL" id="OMH83781.1"/>
    </source>
</evidence>
<evidence type="ECO:0000256" key="5">
    <source>
        <dbReference type="ARBA" id="ARBA00022801"/>
    </source>
</evidence>
<dbReference type="GO" id="GO:0050185">
    <property type="term" value="F:phosphatidylinositol deacylase activity"/>
    <property type="evidence" value="ECO:0007669"/>
    <property type="project" value="TreeGrafter"/>
</dbReference>
<dbReference type="EC" id="3.1.-.-" evidence="10"/>
<keyword evidence="6 10" id="KW-0256">Endoplasmic reticulum</keyword>